<dbReference type="Proteomes" id="UP000245626">
    <property type="component" value="Unassembled WGS sequence"/>
</dbReference>
<organism evidence="1 2">
    <name type="scientific">Violaceomyces palustris</name>
    <dbReference type="NCBI Taxonomy" id="1673888"/>
    <lineage>
        <taxon>Eukaryota</taxon>
        <taxon>Fungi</taxon>
        <taxon>Dikarya</taxon>
        <taxon>Basidiomycota</taxon>
        <taxon>Ustilaginomycotina</taxon>
        <taxon>Ustilaginomycetes</taxon>
        <taxon>Violaceomycetales</taxon>
        <taxon>Violaceomycetaceae</taxon>
        <taxon>Violaceomyces</taxon>
    </lineage>
</organism>
<keyword evidence="2" id="KW-1185">Reference proteome</keyword>
<gene>
    <name evidence="1" type="ORF">IE53DRAFT_295198</name>
</gene>
<sequence length="129" mass="14492">TSTTTRSEDLLPGGFHRFSPQTDFLDNSITSTSRPPTSAVITVRVIKSFEFRSMKALVLKDLDLTNLTVSQLEEICRKEVGSQPSFKAFRSYASKLDTLKLYTKAHGSKTTNLIINLDHPEWLLTQSNL</sequence>
<feature type="non-terminal residue" evidence="1">
    <location>
        <position position="1"/>
    </location>
</feature>
<evidence type="ECO:0000313" key="1">
    <source>
        <dbReference type="EMBL" id="PWN53201.1"/>
    </source>
</evidence>
<evidence type="ECO:0000313" key="2">
    <source>
        <dbReference type="Proteomes" id="UP000245626"/>
    </source>
</evidence>
<dbReference type="EMBL" id="KZ819737">
    <property type="protein sequence ID" value="PWN53201.1"/>
    <property type="molecule type" value="Genomic_DNA"/>
</dbReference>
<feature type="non-terminal residue" evidence="1">
    <location>
        <position position="129"/>
    </location>
</feature>
<accession>A0ACD0P553</accession>
<reference evidence="1 2" key="1">
    <citation type="journal article" date="2018" name="Mol. Biol. Evol.">
        <title>Broad Genomic Sampling Reveals a Smut Pathogenic Ancestry of the Fungal Clade Ustilaginomycotina.</title>
        <authorList>
            <person name="Kijpornyongpan T."/>
            <person name="Mondo S.J."/>
            <person name="Barry K."/>
            <person name="Sandor L."/>
            <person name="Lee J."/>
            <person name="Lipzen A."/>
            <person name="Pangilinan J."/>
            <person name="LaButti K."/>
            <person name="Hainaut M."/>
            <person name="Henrissat B."/>
            <person name="Grigoriev I.V."/>
            <person name="Spatafora J.W."/>
            <person name="Aime M.C."/>
        </authorList>
    </citation>
    <scope>NUCLEOTIDE SEQUENCE [LARGE SCALE GENOMIC DNA]</scope>
    <source>
        <strain evidence="1 2">SA 807</strain>
    </source>
</reference>
<protein>
    <submittedName>
        <fullName evidence="1">Uncharacterized protein</fullName>
    </submittedName>
</protein>
<proteinExistence type="predicted"/>
<name>A0ACD0P553_9BASI</name>